<evidence type="ECO:0000313" key="13">
    <source>
        <dbReference type="EMBL" id="POP52605.1"/>
    </source>
</evidence>
<evidence type="ECO:0000256" key="5">
    <source>
        <dbReference type="ARBA" id="ARBA00022763"/>
    </source>
</evidence>
<dbReference type="RefSeq" id="WP_103684549.1">
    <property type="nucleotide sequence ID" value="NZ_PQGG01000027.1"/>
</dbReference>
<keyword evidence="8 11" id="KW-0520">NAD</keyword>
<dbReference type="PANTHER" id="PTHR23389">
    <property type="entry name" value="CHROMOSOME TRANSMISSION FIDELITY FACTOR 18"/>
    <property type="match status" value="1"/>
</dbReference>
<keyword evidence="11" id="KW-0464">Manganese</keyword>
<dbReference type="GO" id="GO:0005829">
    <property type="term" value="C:cytosol"/>
    <property type="evidence" value="ECO:0007669"/>
    <property type="project" value="TreeGrafter"/>
</dbReference>
<dbReference type="InterPro" id="IPR012340">
    <property type="entry name" value="NA-bd_OB-fold"/>
</dbReference>
<dbReference type="InterPro" id="IPR004150">
    <property type="entry name" value="NAD_DNA_ligase_OB"/>
</dbReference>
<dbReference type="EC" id="6.5.1.2" evidence="11"/>
<feature type="binding site" evidence="11">
    <location>
        <position position="412"/>
    </location>
    <ligand>
        <name>Zn(2+)</name>
        <dbReference type="ChEBI" id="CHEBI:29105"/>
    </ligand>
</feature>
<evidence type="ECO:0000256" key="9">
    <source>
        <dbReference type="ARBA" id="ARBA00023204"/>
    </source>
</evidence>
<keyword evidence="3 11" id="KW-0235">DNA replication</keyword>
<evidence type="ECO:0000256" key="6">
    <source>
        <dbReference type="ARBA" id="ARBA00022833"/>
    </source>
</evidence>
<dbReference type="Proteomes" id="UP000237222">
    <property type="component" value="Unassembled WGS sequence"/>
</dbReference>
<dbReference type="GO" id="GO:0006281">
    <property type="term" value="P:DNA repair"/>
    <property type="evidence" value="ECO:0007669"/>
    <property type="project" value="UniProtKB-KW"/>
</dbReference>
<comment type="caution">
    <text evidence="11">Lacks conserved residue(s) required for the propagation of feature annotation.</text>
</comment>
<dbReference type="Pfam" id="PF01653">
    <property type="entry name" value="DNA_ligase_aden"/>
    <property type="match status" value="1"/>
</dbReference>
<dbReference type="PROSITE" id="PS01055">
    <property type="entry name" value="DNA_LIGASE_N1"/>
    <property type="match status" value="1"/>
</dbReference>
<evidence type="ECO:0000313" key="14">
    <source>
        <dbReference type="Proteomes" id="UP000237222"/>
    </source>
</evidence>
<dbReference type="Gene3D" id="3.40.50.10190">
    <property type="entry name" value="BRCT domain"/>
    <property type="match status" value="1"/>
</dbReference>
<keyword evidence="6 11" id="KW-0862">Zinc</keyword>
<dbReference type="InterPro" id="IPR001679">
    <property type="entry name" value="DNA_ligase"/>
</dbReference>
<dbReference type="PIRSF" id="PIRSF001604">
    <property type="entry name" value="LigA"/>
    <property type="match status" value="1"/>
</dbReference>
<keyword evidence="2 11" id="KW-0436">Ligase</keyword>
<keyword evidence="5 11" id="KW-0227">DNA damage</keyword>
<dbReference type="SUPFAM" id="SSF56091">
    <property type="entry name" value="DNA ligase/mRNA capping enzyme, catalytic domain"/>
    <property type="match status" value="1"/>
</dbReference>
<feature type="domain" description="BRCT" evidence="12">
    <location>
        <begin position="594"/>
        <end position="672"/>
    </location>
</feature>
<dbReference type="InterPro" id="IPR041663">
    <property type="entry name" value="DisA/LigA_HHH"/>
</dbReference>
<proteinExistence type="inferred from homology"/>
<dbReference type="GO" id="GO:0046872">
    <property type="term" value="F:metal ion binding"/>
    <property type="evidence" value="ECO:0007669"/>
    <property type="project" value="UniProtKB-KW"/>
</dbReference>
<dbReference type="InterPro" id="IPR013840">
    <property type="entry name" value="DNAligase_N"/>
</dbReference>
<dbReference type="SMART" id="SM00278">
    <property type="entry name" value="HhH1"/>
    <property type="match status" value="3"/>
</dbReference>
<dbReference type="Gene3D" id="6.20.10.30">
    <property type="match status" value="1"/>
</dbReference>
<feature type="binding site" evidence="11">
    <location>
        <position position="409"/>
    </location>
    <ligand>
        <name>Zn(2+)</name>
        <dbReference type="ChEBI" id="CHEBI:29105"/>
    </ligand>
</feature>
<dbReference type="SMART" id="SM00292">
    <property type="entry name" value="BRCT"/>
    <property type="match status" value="1"/>
</dbReference>
<dbReference type="SUPFAM" id="SSF50249">
    <property type="entry name" value="Nucleic acid-binding proteins"/>
    <property type="match status" value="1"/>
</dbReference>
<feature type="binding site" evidence="11">
    <location>
        <position position="293"/>
    </location>
    <ligand>
        <name>NAD(+)</name>
        <dbReference type="ChEBI" id="CHEBI:57540"/>
    </ligand>
</feature>
<dbReference type="Gene3D" id="3.30.470.30">
    <property type="entry name" value="DNA ligase/mRNA capping enzyme"/>
    <property type="match status" value="1"/>
</dbReference>
<feature type="binding site" evidence="11">
    <location>
        <position position="140"/>
    </location>
    <ligand>
        <name>NAD(+)</name>
        <dbReference type="ChEBI" id="CHEBI:57540"/>
    </ligand>
</feature>
<feature type="binding site" evidence="11">
    <location>
        <position position="117"/>
    </location>
    <ligand>
        <name>NAD(+)</name>
        <dbReference type="ChEBI" id="CHEBI:57540"/>
    </ligand>
</feature>
<comment type="catalytic activity">
    <reaction evidence="10 11">
        <text>NAD(+) + (deoxyribonucleotide)n-3'-hydroxyl + 5'-phospho-(deoxyribonucleotide)m = (deoxyribonucleotide)n+m + AMP + beta-nicotinamide D-nucleotide.</text>
        <dbReference type="EC" id="6.5.1.2"/>
    </reaction>
</comment>
<dbReference type="Gene3D" id="1.10.150.20">
    <property type="entry name" value="5' to 3' exonuclease, C-terminal subdomain"/>
    <property type="match status" value="2"/>
</dbReference>
<keyword evidence="7 11" id="KW-0460">Magnesium</keyword>
<feature type="binding site" evidence="11">
    <location>
        <begin position="40"/>
        <end position="44"/>
    </location>
    <ligand>
        <name>NAD(+)</name>
        <dbReference type="ChEBI" id="CHEBI:57540"/>
    </ligand>
</feature>
<dbReference type="SUPFAM" id="SSF47781">
    <property type="entry name" value="RuvA domain 2-like"/>
    <property type="match status" value="1"/>
</dbReference>
<dbReference type="Pfam" id="PF03120">
    <property type="entry name" value="OB_DNA_ligase"/>
    <property type="match status" value="1"/>
</dbReference>
<evidence type="ECO:0000256" key="10">
    <source>
        <dbReference type="ARBA" id="ARBA00034005"/>
    </source>
</evidence>
<feature type="binding site" evidence="11">
    <location>
        <position position="176"/>
    </location>
    <ligand>
        <name>NAD(+)</name>
        <dbReference type="ChEBI" id="CHEBI:57540"/>
    </ligand>
</feature>
<dbReference type="OrthoDB" id="9759736at2"/>
<dbReference type="InterPro" id="IPR010994">
    <property type="entry name" value="RuvA_2-like"/>
</dbReference>
<dbReference type="Pfam" id="PF00533">
    <property type="entry name" value="BRCT"/>
    <property type="match status" value="1"/>
</dbReference>
<feature type="binding site" evidence="11">
    <location>
        <position position="433"/>
    </location>
    <ligand>
        <name>Zn(2+)</name>
        <dbReference type="ChEBI" id="CHEBI:29105"/>
    </ligand>
</feature>
<evidence type="ECO:0000259" key="12">
    <source>
        <dbReference type="PROSITE" id="PS50172"/>
    </source>
</evidence>
<accession>A0A2S4HF31</accession>
<dbReference type="GO" id="GO:0003911">
    <property type="term" value="F:DNA ligase (NAD+) activity"/>
    <property type="evidence" value="ECO:0007669"/>
    <property type="project" value="UniProtKB-UniRule"/>
</dbReference>
<evidence type="ECO:0000256" key="2">
    <source>
        <dbReference type="ARBA" id="ARBA00022598"/>
    </source>
</evidence>
<keyword evidence="9 11" id="KW-0234">DNA repair</keyword>
<name>A0A2S4HF31_9GAMM</name>
<feature type="active site" description="N6-AMP-lysine intermediate" evidence="11">
    <location>
        <position position="119"/>
    </location>
</feature>
<keyword evidence="4 11" id="KW-0479">Metal-binding</keyword>
<dbReference type="Gene3D" id="1.10.287.610">
    <property type="entry name" value="Helix hairpin bin"/>
    <property type="match status" value="1"/>
</dbReference>
<dbReference type="PROSITE" id="PS50172">
    <property type="entry name" value="BRCT"/>
    <property type="match status" value="1"/>
</dbReference>
<dbReference type="InterPro" id="IPR003583">
    <property type="entry name" value="Hlx-hairpin-Hlx_DNA-bd_motif"/>
</dbReference>
<dbReference type="NCBIfam" id="NF005932">
    <property type="entry name" value="PRK07956.1"/>
    <property type="match status" value="1"/>
</dbReference>
<dbReference type="EMBL" id="PQGG01000027">
    <property type="protein sequence ID" value="POP52605.1"/>
    <property type="molecule type" value="Genomic_DNA"/>
</dbReference>
<dbReference type="CDD" id="cd00114">
    <property type="entry name" value="LIGANc"/>
    <property type="match status" value="1"/>
</dbReference>
<dbReference type="Pfam" id="PF03119">
    <property type="entry name" value="DNA_ligase_ZBD"/>
    <property type="match status" value="1"/>
</dbReference>
<dbReference type="InterPro" id="IPR036420">
    <property type="entry name" value="BRCT_dom_sf"/>
</dbReference>
<comment type="cofactor">
    <cofactor evidence="11">
        <name>Mg(2+)</name>
        <dbReference type="ChEBI" id="CHEBI:18420"/>
    </cofactor>
    <cofactor evidence="11">
        <name>Mn(2+)</name>
        <dbReference type="ChEBI" id="CHEBI:29035"/>
    </cofactor>
</comment>
<evidence type="ECO:0000256" key="7">
    <source>
        <dbReference type="ARBA" id="ARBA00022842"/>
    </source>
</evidence>
<dbReference type="Pfam" id="PF14520">
    <property type="entry name" value="HHH_5"/>
    <property type="match status" value="1"/>
</dbReference>
<feature type="binding site" evidence="11">
    <location>
        <position position="317"/>
    </location>
    <ligand>
        <name>NAD(+)</name>
        <dbReference type="ChEBI" id="CHEBI:57540"/>
    </ligand>
</feature>
<dbReference type="InterPro" id="IPR004149">
    <property type="entry name" value="Znf_DNAligase_C4"/>
</dbReference>
<dbReference type="Pfam" id="PF12826">
    <property type="entry name" value="HHH_2"/>
    <property type="match status" value="1"/>
</dbReference>
<dbReference type="AlphaFoldDB" id="A0A2S4HF31"/>
<dbReference type="CDD" id="cd17748">
    <property type="entry name" value="BRCT_DNA_ligase_like"/>
    <property type="match status" value="1"/>
</dbReference>
<dbReference type="GO" id="GO:0003677">
    <property type="term" value="F:DNA binding"/>
    <property type="evidence" value="ECO:0007669"/>
    <property type="project" value="InterPro"/>
</dbReference>
<dbReference type="SMART" id="SM00532">
    <property type="entry name" value="LIGANc"/>
    <property type="match status" value="1"/>
</dbReference>
<evidence type="ECO:0000256" key="11">
    <source>
        <dbReference type="HAMAP-Rule" id="MF_01588"/>
    </source>
</evidence>
<dbReference type="InterPro" id="IPR018239">
    <property type="entry name" value="DNA_ligase_AS"/>
</dbReference>
<reference evidence="13" key="1">
    <citation type="submission" date="2018-01" db="EMBL/GenBank/DDBJ databases">
        <authorList>
            <person name="Yu X.-D."/>
        </authorList>
    </citation>
    <scope>NUCLEOTIDE SEQUENCE</scope>
    <source>
        <strain evidence="13">ZX-21</strain>
    </source>
</reference>
<organism evidence="13 14">
    <name type="scientific">Zhongshania marina</name>
    <dbReference type="NCBI Taxonomy" id="2304603"/>
    <lineage>
        <taxon>Bacteria</taxon>
        <taxon>Pseudomonadati</taxon>
        <taxon>Pseudomonadota</taxon>
        <taxon>Gammaproteobacteria</taxon>
        <taxon>Cellvibrionales</taxon>
        <taxon>Spongiibacteraceae</taxon>
        <taxon>Zhongshania</taxon>
    </lineage>
</organism>
<comment type="similarity">
    <text evidence="11">Belongs to the NAD-dependent DNA ligase family. LigA subfamily.</text>
</comment>
<protein>
    <recommendedName>
        <fullName evidence="11">DNA ligase</fullName>
        <ecNumber evidence="11">6.5.1.2</ecNumber>
    </recommendedName>
    <alternativeName>
        <fullName evidence="11">Polydeoxyribonucleotide synthase [NAD(+)]</fullName>
    </alternativeName>
</protein>
<dbReference type="InterPro" id="IPR001357">
    <property type="entry name" value="BRCT_dom"/>
</dbReference>
<dbReference type="GO" id="GO:0006260">
    <property type="term" value="P:DNA replication"/>
    <property type="evidence" value="ECO:0007669"/>
    <property type="project" value="UniProtKB-KW"/>
</dbReference>
<comment type="function">
    <text evidence="1 11">DNA ligase that catalyzes the formation of phosphodiester linkages between 5'-phosphoryl and 3'-hydroxyl groups in double-stranded DNA using NAD as a coenzyme and as the energy source for the reaction. It is essential for DNA replication and repair of damaged DNA.</text>
</comment>
<evidence type="ECO:0000256" key="4">
    <source>
        <dbReference type="ARBA" id="ARBA00022723"/>
    </source>
</evidence>
<gene>
    <name evidence="11 13" type="primary">ligA</name>
    <name evidence="13" type="ORF">C0068_11040</name>
</gene>
<evidence type="ECO:0000256" key="3">
    <source>
        <dbReference type="ARBA" id="ARBA00022705"/>
    </source>
</evidence>
<comment type="caution">
    <text evidence="13">The sequence shown here is derived from an EMBL/GenBank/DDBJ whole genome shotgun (WGS) entry which is preliminary data.</text>
</comment>
<dbReference type="Gene3D" id="2.40.50.140">
    <property type="entry name" value="Nucleic acid-binding proteins"/>
    <property type="match status" value="1"/>
</dbReference>
<dbReference type="InterPro" id="IPR013839">
    <property type="entry name" value="DNAligase_adenylation"/>
</dbReference>
<sequence length="672" mass="73481">MNHALDLSAISPEASMATLSSTLIHWAREYYTLDAPTVCDNKYDATFNELKALEELHPEFINPNSPTQRIGGDRLEGFVQIRHKTPMLSLNNVYTDQEQEDFFTKAGLNIYSHIIAEPKLDGLAVSLYYVNRKLAYAATRGDGQTGEDVTHNIKTIHSIPVELDDSAPAILEVRGEVVMKKHIFSKLNAKAQASGGEFRTFANCRNAAAGTLRQLDSQKAAKRPLDFYAYAIAECSSELPDTHSGRLGFITTLGFPVHTAVQRITPAGLGKYSDAIYARRESMNEEIDGVVFKIDSIAHQERLGFVSRAPKWAIARKFPADEKETTLEIVDWQVGASGILTPVARLSPVHVGGVTISNSTLHNLNEIRRLDLAIGDRVVVSRAADVIPKVTSVLSRPLDRQTISAPTECPSCGSTVVQDSGHVAYRCTGGTRCPAQAVALIKRFARRDLMDIDGLGEKLVEQLYEANFIQKPSDLYYLCFSAVAELPGMGEKSALKLKKGIEASRETTLDKVLAAQNIREVGRSACRELTKHFDNDLHAIFAATQEQLLDVELFGPVMAELAYNAFREPSFQQEIARLRYAGVVWPEKSTKAAAEGDSLEGQVWVLTGTFTSMTRSEAETKLAAKGCRVASSVSKNVTTLCAGAKAGSKLAKAEKIGVPVVDEDYLLSVIGE</sequence>
<dbReference type="NCBIfam" id="TIGR00575">
    <property type="entry name" value="dnlj"/>
    <property type="match status" value="1"/>
</dbReference>
<dbReference type="SUPFAM" id="SSF52113">
    <property type="entry name" value="BRCT domain"/>
    <property type="match status" value="1"/>
</dbReference>
<evidence type="ECO:0000256" key="1">
    <source>
        <dbReference type="ARBA" id="ARBA00004067"/>
    </source>
</evidence>
<feature type="binding site" evidence="11">
    <location>
        <begin position="89"/>
        <end position="90"/>
    </location>
    <ligand>
        <name>NAD(+)</name>
        <dbReference type="ChEBI" id="CHEBI:57540"/>
    </ligand>
</feature>
<evidence type="ECO:0000256" key="8">
    <source>
        <dbReference type="ARBA" id="ARBA00023027"/>
    </source>
</evidence>
<dbReference type="PANTHER" id="PTHR23389:SF9">
    <property type="entry name" value="DNA LIGASE"/>
    <property type="match status" value="1"/>
</dbReference>
<dbReference type="HAMAP" id="MF_01588">
    <property type="entry name" value="DNA_ligase_A"/>
    <property type="match status" value="1"/>
</dbReference>